<reference evidence="2" key="1">
    <citation type="submission" date="2020-02" db="EMBL/GenBank/DDBJ databases">
        <title>Delineation of the pyrene-degrading pathway in Roseobacter clade bacteria by genomic analysis.</title>
        <authorList>
            <person name="Zhou H."/>
            <person name="Wang H."/>
        </authorList>
    </citation>
    <scope>NUCLEOTIDE SEQUENCE</scope>
    <source>
        <strain evidence="2">PrR005</strain>
    </source>
</reference>
<dbReference type="AlphaFoldDB" id="A0A6B2NS34"/>
<organism evidence="2">
    <name type="scientific">Ruegeria sp. PrR005</name>
    <dbReference type="NCBI Taxonomy" id="2706882"/>
    <lineage>
        <taxon>Bacteria</taxon>
        <taxon>Pseudomonadati</taxon>
        <taxon>Pseudomonadota</taxon>
        <taxon>Alphaproteobacteria</taxon>
        <taxon>Rhodobacterales</taxon>
        <taxon>Roseobacteraceae</taxon>
        <taxon>Ruegeria</taxon>
    </lineage>
</organism>
<name>A0A6B2NS34_9RHOB</name>
<gene>
    <name evidence="2" type="ORF">G0P99_11695</name>
</gene>
<keyword evidence="1" id="KW-0472">Membrane</keyword>
<dbReference type="RefSeq" id="WP_164129953.1">
    <property type="nucleotide sequence ID" value="NZ_JAAGOX010000016.1"/>
</dbReference>
<comment type="caution">
    <text evidence="2">The sequence shown here is derived from an EMBL/GenBank/DDBJ whole genome shotgun (WGS) entry which is preliminary data.</text>
</comment>
<protein>
    <submittedName>
        <fullName evidence="2">Uncharacterized protein</fullName>
    </submittedName>
</protein>
<proteinExistence type="predicted"/>
<feature type="transmembrane region" description="Helical" evidence="1">
    <location>
        <begin position="376"/>
        <end position="396"/>
    </location>
</feature>
<evidence type="ECO:0000313" key="2">
    <source>
        <dbReference type="EMBL" id="NDW45623.1"/>
    </source>
</evidence>
<keyword evidence="1" id="KW-1133">Transmembrane helix</keyword>
<sequence>MFWKMRMRGSSFGIDAINKKLEGSIFWVIFFSAMMLSFYQPAKLKHNYVQENTAVAVAADFLFELSERDSYEIYDTSSAIEMFLVPNQIRYVSSEYDAELNQIQRKIEAAISREFGEIRPIRFQVSVPGSEMLCTVLLLGRGQKEIALADLGGGTHKVFEFEVFRSLDCMFFLPLPVKVFIDEGNVVRGLAYPETVWNLIHKATSQNQWSHFAFADRWMNCEIFPQTCVMDRKHALQSYLPEEIVEFSPQYGYRYYDFRSDDILLIDSTHYGSMIRNMLRKSSSVELLKKYEEGQLSWAEFREKSKLWVKNDDGDARYQVLGLTFGAPMFIVLSSLAVAYFSLSAFYFSSLLLNNSFRSPSEPFLVMTSSGRKFDFLRLAFFIIFLASPVSFYLMFHDLVRMPISFLSRMMFVNPLDGVLTLEIFPTVNMNPVIIIPYALALFCYIVLLPSIFVSFFAFLNLSKFFWRKISFDIRG</sequence>
<dbReference type="EMBL" id="JAAGOX010000016">
    <property type="protein sequence ID" value="NDW45623.1"/>
    <property type="molecule type" value="Genomic_DNA"/>
</dbReference>
<keyword evidence="1" id="KW-0812">Transmembrane</keyword>
<feature type="transmembrane region" description="Helical" evidence="1">
    <location>
        <begin position="435"/>
        <end position="460"/>
    </location>
</feature>
<feature type="transmembrane region" description="Helical" evidence="1">
    <location>
        <begin position="329"/>
        <end position="355"/>
    </location>
</feature>
<evidence type="ECO:0000256" key="1">
    <source>
        <dbReference type="SAM" id="Phobius"/>
    </source>
</evidence>
<accession>A0A6B2NS34</accession>
<feature type="transmembrane region" description="Helical" evidence="1">
    <location>
        <begin position="21"/>
        <end position="39"/>
    </location>
</feature>